<keyword evidence="2" id="KW-0812">Transmembrane</keyword>
<evidence type="ECO:0000313" key="6">
    <source>
        <dbReference type="EMBL" id="PNI69348.1"/>
    </source>
</evidence>
<dbReference type="Pfam" id="PF00002">
    <property type="entry name" value="7tm_2"/>
    <property type="match status" value="1"/>
</dbReference>
<evidence type="ECO:0000256" key="3">
    <source>
        <dbReference type="ARBA" id="ARBA00022989"/>
    </source>
</evidence>
<feature type="signal peptide" evidence="5">
    <location>
        <begin position="1"/>
        <end position="21"/>
    </location>
</feature>
<evidence type="ECO:0000256" key="1">
    <source>
        <dbReference type="ARBA" id="ARBA00004141"/>
    </source>
</evidence>
<reference evidence="6 7" key="1">
    <citation type="submission" date="2017-12" db="EMBL/GenBank/DDBJ databases">
        <title>High-resolution comparative analysis of great ape genomes.</title>
        <authorList>
            <person name="Pollen A."/>
            <person name="Hastie A."/>
            <person name="Hormozdiari F."/>
            <person name="Dougherty M."/>
            <person name="Liu R."/>
            <person name="Chaisson M."/>
            <person name="Hoppe E."/>
            <person name="Hill C."/>
            <person name="Pang A."/>
            <person name="Hillier L."/>
            <person name="Baker C."/>
            <person name="Armstrong J."/>
            <person name="Shendure J."/>
            <person name="Paten B."/>
            <person name="Wilson R."/>
            <person name="Chao H."/>
            <person name="Schneider V."/>
            <person name="Ventura M."/>
            <person name="Kronenberg Z."/>
            <person name="Murali S."/>
            <person name="Gordon D."/>
            <person name="Cantsilieris S."/>
            <person name="Munson K."/>
            <person name="Nelson B."/>
            <person name="Raja A."/>
            <person name="Underwood J."/>
            <person name="Diekhans M."/>
            <person name="Fiddes I."/>
            <person name="Haussler D."/>
            <person name="Eichler E."/>
        </authorList>
    </citation>
    <scope>NUCLEOTIDE SEQUENCE [LARGE SCALE GENOMIC DNA]</scope>
    <source>
        <strain evidence="6">Yerkes chimp pedigree #C0471</strain>
    </source>
</reference>
<gene>
    <name evidence="6" type="ORF">CK820_G0012364</name>
</gene>
<keyword evidence="5" id="KW-0732">Signal</keyword>
<dbReference type="GO" id="GO:0016020">
    <property type="term" value="C:membrane"/>
    <property type="evidence" value="ECO:0007669"/>
    <property type="project" value="UniProtKB-SubCell"/>
</dbReference>
<feature type="chain" id="PRO_5014474002" evidence="5">
    <location>
        <begin position="22"/>
        <end position="41"/>
    </location>
</feature>
<comment type="caution">
    <text evidence="6">The sequence shown here is derived from an EMBL/GenBank/DDBJ whole genome shotgun (WGS) entry which is preliminary data.</text>
</comment>
<dbReference type="EMBL" id="NBAG03000232">
    <property type="protein sequence ID" value="PNI69348.1"/>
    <property type="molecule type" value="Genomic_DNA"/>
</dbReference>
<feature type="non-terminal residue" evidence="6">
    <location>
        <position position="1"/>
    </location>
</feature>
<proteinExistence type="predicted"/>
<comment type="subcellular location">
    <subcellularLocation>
        <location evidence="1">Membrane</location>
        <topology evidence="1">Multi-pass membrane protein</topology>
    </subcellularLocation>
</comment>
<dbReference type="GO" id="GO:0004930">
    <property type="term" value="F:G protein-coupled receptor activity"/>
    <property type="evidence" value="ECO:0007669"/>
    <property type="project" value="InterPro"/>
</dbReference>
<evidence type="ECO:0000313" key="7">
    <source>
        <dbReference type="Proteomes" id="UP000236370"/>
    </source>
</evidence>
<evidence type="ECO:0000256" key="4">
    <source>
        <dbReference type="ARBA" id="ARBA00023136"/>
    </source>
</evidence>
<dbReference type="InterPro" id="IPR000832">
    <property type="entry name" value="GPCR_2_secretin-like"/>
</dbReference>
<dbReference type="AlphaFoldDB" id="A0A2J8NC74"/>
<protein>
    <submittedName>
        <fullName evidence="6">ADGRD2 isoform 2</fullName>
    </submittedName>
</protein>
<name>A0A2J8NC74_PANTR</name>
<dbReference type="Gene3D" id="1.20.1070.10">
    <property type="entry name" value="Rhodopsin 7-helix transmembrane proteins"/>
    <property type="match status" value="1"/>
</dbReference>
<keyword evidence="3" id="KW-1133">Transmembrane helix</keyword>
<evidence type="ECO:0000256" key="2">
    <source>
        <dbReference type="ARBA" id="ARBA00022692"/>
    </source>
</evidence>
<organism evidence="6 7">
    <name type="scientific">Pan troglodytes</name>
    <name type="common">Chimpanzee</name>
    <dbReference type="NCBI Taxonomy" id="9598"/>
    <lineage>
        <taxon>Eukaryota</taxon>
        <taxon>Metazoa</taxon>
        <taxon>Chordata</taxon>
        <taxon>Craniata</taxon>
        <taxon>Vertebrata</taxon>
        <taxon>Euteleostomi</taxon>
        <taxon>Mammalia</taxon>
        <taxon>Eutheria</taxon>
        <taxon>Euarchontoglires</taxon>
        <taxon>Primates</taxon>
        <taxon>Haplorrhini</taxon>
        <taxon>Catarrhini</taxon>
        <taxon>Hominidae</taxon>
        <taxon>Pan</taxon>
    </lineage>
</organism>
<sequence length="41" mass="4658">FLVAFSWMLVEGLLLWRKVVAVSMHSGPGMRLYHATGWGPR</sequence>
<keyword evidence="4" id="KW-0472">Membrane</keyword>
<accession>A0A2J8NC74</accession>
<dbReference type="Proteomes" id="UP000236370">
    <property type="component" value="Unassembled WGS sequence"/>
</dbReference>
<evidence type="ECO:0000256" key="5">
    <source>
        <dbReference type="SAM" id="SignalP"/>
    </source>
</evidence>